<evidence type="ECO:0000256" key="6">
    <source>
        <dbReference type="ARBA" id="ARBA00023315"/>
    </source>
</evidence>
<evidence type="ECO:0000256" key="4">
    <source>
        <dbReference type="ARBA" id="ARBA00022679"/>
    </source>
</evidence>
<evidence type="ECO:0000256" key="7">
    <source>
        <dbReference type="ARBA" id="ARBA00029660"/>
    </source>
</evidence>
<dbReference type="InterPro" id="IPR016181">
    <property type="entry name" value="Acyl_CoA_acyltransferase"/>
</dbReference>
<dbReference type="PROSITE" id="PS51186">
    <property type="entry name" value="GNAT"/>
    <property type="match status" value="1"/>
</dbReference>
<evidence type="ECO:0000313" key="10">
    <source>
        <dbReference type="EMBL" id="TYS53714.1"/>
    </source>
</evidence>
<evidence type="ECO:0000256" key="3">
    <source>
        <dbReference type="ARBA" id="ARBA00017677"/>
    </source>
</evidence>
<sequence>MASWGEQLARLELKTSKDNPYENVVYASNSDLAHYTEMALDLWPESTEEELHESFHEIMASSRDKILFYRIGTEFVSFIHLSIRVDYVEGTESSPTGYIEGVYVKPEHRRKGYSGKLLEVGEQWLIKKGCKQIGSDIYLDNHVSYDFHIGMGFKEASRLIAFIKDIKG</sequence>
<dbReference type="PIRSF" id="PIRSF000452">
    <property type="entry name" value="6-N-acetyltransf"/>
    <property type="match status" value="1"/>
</dbReference>
<dbReference type="AlphaFoldDB" id="A0AA95B3X1"/>
<comment type="subunit">
    <text evidence="1">Homodimer.</text>
</comment>
<evidence type="ECO:0000259" key="9">
    <source>
        <dbReference type="PROSITE" id="PS51186"/>
    </source>
</evidence>
<organism evidence="10 11">
    <name type="scientific">Sutcliffiella horikoshii</name>
    <dbReference type="NCBI Taxonomy" id="79883"/>
    <lineage>
        <taxon>Bacteria</taxon>
        <taxon>Bacillati</taxon>
        <taxon>Bacillota</taxon>
        <taxon>Bacilli</taxon>
        <taxon>Bacillales</taxon>
        <taxon>Bacillaceae</taxon>
        <taxon>Sutcliffiella</taxon>
    </lineage>
</organism>
<gene>
    <name evidence="10" type="ORF">FZC74_20490</name>
</gene>
<dbReference type="PANTHER" id="PTHR43072">
    <property type="entry name" value="N-ACETYLTRANSFERASE"/>
    <property type="match status" value="1"/>
</dbReference>
<dbReference type="SUPFAM" id="SSF55729">
    <property type="entry name" value="Acyl-CoA N-acyltransferases (Nat)"/>
    <property type="match status" value="1"/>
</dbReference>
<evidence type="ECO:0000256" key="1">
    <source>
        <dbReference type="ARBA" id="ARBA00011738"/>
    </source>
</evidence>
<comment type="caution">
    <text evidence="10">The sequence shown here is derived from an EMBL/GenBank/DDBJ whole genome shotgun (WGS) entry which is preliminary data.</text>
</comment>
<comment type="catalytic activity">
    <reaction evidence="8">
        <text>kanamycin B + acetyl-CoA = N(6')-acetylkanamycin B + CoA + H(+)</text>
        <dbReference type="Rhea" id="RHEA:16449"/>
        <dbReference type="ChEBI" id="CHEBI:15378"/>
        <dbReference type="ChEBI" id="CHEBI:57287"/>
        <dbReference type="ChEBI" id="CHEBI:57288"/>
        <dbReference type="ChEBI" id="CHEBI:58390"/>
        <dbReference type="ChEBI" id="CHEBI:58549"/>
        <dbReference type="EC" id="2.3.1.82"/>
    </reaction>
</comment>
<dbReference type="GO" id="GO:0046677">
    <property type="term" value="P:response to antibiotic"/>
    <property type="evidence" value="ECO:0007669"/>
    <property type="project" value="UniProtKB-KW"/>
</dbReference>
<evidence type="ECO:0000256" key="5">
    <source>
        <dbReference type="ARBA" id="ARBA00023251"/>
    </source>
</evidence>
<keyword evidence="4" id="KW-0808">Transferase</keyword>
<feature type="domain" description="N-acetyltransferase" evidence="9">
    <location>
        <begin position="22"/>
        <end position="168"/>
    </location>
</feature>
<evidence type="ECO:0000313" key="11">
    <source>
        <dbReference type="Proteomes" id="UP000323393"/>
    </source>
</evidence>
<evidence type="ECO:0000256" key="8">
    <source>
        <dbReference type="ARBA" id="ARBA00048923"/>
    </source>
</evidence>
<protein>
    <recommendedName>
        <fullName evidence="3">Aminoglycoside N(6')-acetyltransferase type 1</fullName>
        <ecNumber evidence="2">2.3.1.82</ecNumber>
    </recommendedName>
    <alternativeName>
        <fullName evidence="7">Aminoglycoside resistance protein</fullName>
    </alternativeName>
</protein>
<dbReference type="Gene3D" id="3.40.630.30">
    <property type="match status" value="1"/>
</dbReference>
<keyword evidence="6" id="KW-0012">Acyltransferase</keyword>
<name>A0AA95B3X1_9BACI</name>
<proteinExistence type="predicted"/>
<dbReference type="GO" id="GO:0047663">
    <property type="term" value="F:aminoglycoside 6'-N-acetyltransferase activity"/>
    <property type="evidence" value="ECO:0007669"/>
    <property type="project" value="UniProtKB-EC"/>
</dbReference>
<dbReference type="InterPro" id="IPR000182">
    <property type="entry name" value="GNAT_dom"/>
</dbReference>
<dbReference type="NCBIfam" id="NF043067">
    <property type="entry name" value="AAC_6p_group_E"/>
    <property type="match status" value="1"/>
</dbReference>
<dbReference type="Proteomes" id="UP000323393">
    <property type="component" value="Unassembled WGS sequence"/>
</dbReference>
<evidence type="ECO:0000256" key="2">
    <source>
        <dbReference type="ARBA" id="ARBA00012888"/>
    </source>
</evidence>
<reference evidence="10 11" key="1">
    <citation type="submission" date="2019-08" db="EMBL/GenBank/DDBJ databases">
        <title>Bacillus genomes from the desert of Cuatro Cienegas, Coahuila.</title>
        <authorList>
            <person name="Olmedo-Alvarez G."/>
        </authorList>
    </citation>
    <scope>NUCLEOTIDE SEQUENCE [LARGE SCALE GENOMIC DNA]</scope>
    <source>
        <strain evidence="10 11">CH88_3T</strain>
    </source>
</reference>
<dbReference type="InterPro" id="IPR024170">
    <property type="entry name" value="Aminoglycoside_N6-AcTrfrase"/>
</dbReference>
<dbReference type="Pfam" id="PF00583">
    <property type="entry name" value="Acetyltransf_1"/>
    <property type="match status" value="1"/>
</dbReference>
<dbReference type="EC" id="2.3.1.82" evidence="2"/>
<accession>A0AA95B3X1</accession>
<dbReference type="CDD" id="cd04301">
    <property type="entry name" value="NAT_SF"/>
    <property type="match status" value="1"/>
</dbReference>
<keyword evidence="5" id="KW-0046">Antibiotic resistance</keyword>
<dbReference type="PANTHER" id="PTHR43072:SF60">
    <property type="entry name" value="L-2,4-DIAMINOBUTYRIC ACID ACETYLTRANSFERASE"/>
    <property type="match status" value="1"/>
</dbReference>
<dbReference type="EMBL" id="VTEU01000016">
    <property type="protein sequence ID" value="TYS53714.1"/>
    <property type="molecule type" value="Genomic_DNA"/>
</dbReference>